<reference evidence="1 2" key="1">
    <citation type="submission" date="2021-01" db="EMBL/GenBank/DDBJ databases">
        <title>Genomic Encyclopedia of Type Strains, Phase IV (KMG-IV): sequencing the most valuable type-strain genomes for metagenomic binning, comparative biology and taxonomic classification.</title>
        <authorList>
            <person name="Goeker M."/>
        </authorList>
    </citation>
    <scope>NUCLEOTIDE SEQUENCE [LARGE SCALE GENOMIC DNA]</scope>
    <source>
        <strain evidence="1 2">DSM 25890</strain>
    </source>
</reference>
<accession>A0ABS2NMP3</accession>
<evidence type="ECO:0000313" key="2">
    <source>
        <dbReference type="Proteomes" id="UP001314796"/>
    </source>
</evidence>
<name>A0ABS2NMP3_9FIRM</name>
<organism evidence="1 2">
    <name type="scientific">Alkaliphilus hydrothermalis</name>
    <dbReference type="NCBI Taxonomy" id="1482730"/>
    <lineage>
        <taxon>Bacteria</taxon>
        <taxon>Bacillati</taxon>
        <taxon>Bacillota</taxon>
        <taxon>Clostridia</taxon>
        <taxon>Peptostreptococcales</taxon>
        <taxon>Natronincolaceae</taxon>
        <taxon>Alkaliphilus</taxon>
    </lineage>
</organism>
<proteinExistence type="predicted"/>
<sequence>MEIQIIKIDDSTEDILVNFTTPYGEGRAFWNGTKKYKPELNEKYKVEYDISDTLEWGKEITLSKNNDFSIETTEDGIRLTGKLEGVDRDGIAELRFGESIIQLEIEGGKLPTGKFVDINTNEIEIYEKAY</sequence>
<dbReference type="RefSeq" id="WP_204400477.1">
    <property type="nucleotide sequence ID" value="NZ_JAFBEE010000003.1"/>
</dbReference>
<comment type="caution">
    <text evidence="1">The sequence shown here is derived from an EMBL/GenBank/DDBJ whole genome shotgun (WGS) entry which is preliminary data.</text>
</comment>
<dbReference type="Proteomes" id="UP001314796">
    <property type="component" value="Unassembled WGS sequence"/>
</dbReference>
<evidence type="ECO:0000313" key="1">
    <source>
        <dbReference type="EMBL" id="MBM7614200.1"/>
    </source>
</evidence>
<protein>
    <submittedName>
        <fullName evidence="1">Uncharacterized protein</fullName>
    </submittedName>
</protein>
<dbReference type="EMBL" id="JAFBEE010000003">
    <property type="protein sequence ID" value="MBM7614200.1"/>
    <property type="molecule type" value="Genomic_DNA"/>
</dbReference>
<gene>
    <name evidence="1" type="ORF">JOC73_000711</name>
</gene>
<keyword evidence="2" id="KW-1185">Reference proteome</keyword>